<reference evidence="1 2" key="1">
    <citation type="submission" date="2019-02" db="EMBL/GenBank/DDBJ databases">
        <title>Genomic Encyclopedia of Type Strains, Phase IV (KMG-IV): sequencing the most valuable type-strain genomes for metagenomic binning, comparative biology and taxonomic classification.</title>
        <authorList>
            <person name="Goeker M."/>
        </authorList>
    </citation>
    <scope>NUCLEOTIDE SEQUENCE [LARGE SCALE GENOMIC DNA]</scope>
    <source>
        <strain evidence="1 2">DSM 45622</strain>
    </source>
</reference>
<dbReference type="InterPro" id="IPR021848">
    <property type="entry name" value="HODM_asu-like"/>
</dbReference>
<accession>A0A4Q7NUG6</accession>
<proteinExistence type="predicted"/>
<protein>
    <submittedName>
        <fullName evidence="1">Uncharacterized protein DUF3445</fullName>
    </submittedName>
</protein>
<organism evidence="1 2">
    <name type="scientific">Motilibacter rhizosphaerae</name>
    <dbReference type="NCBI Taxonomy" id="598652"/>
    <lineage>
        <taxon>Bacteria</taxon>
        <taxon>Bacillati</taxon>
        <taxon>Actinomycetota</taxon>
        <taxon>Actinomycetes</taxon>
        <taxon>Motilibacterales</taxon>
        <taxon>Motilibacteraceae</taxon>
        <taxon>Motilibacter</taxon>
    </lineage>
</organism>
<name>A0A4Q7NUG6_9ACTN</name>
<evidence type="ECO:0000313" key="1">
    <source>
        <dbReference type="EMBL" id="RZS90831.1"/>
    </source>
</evidence>
<dbReference type="Pfam" id="PF11927">
    <property type="entry name" value="HODM_asu-like"/>
    <property type="match status" value="1"/>
</dbReference>
<dbReference type="RefSeq" id="WP_165400050.1">
    <property type="nucleotide sequence ID" value="NZ_SGXD01000001.1"/>
</dbReference>
<gene>
    <name evidence="1" type="ORF">EV189_0060</name>
</gene>
<sequence>MLPRHLPFTDGPQRLRVGTRTLAEGDWLEGGADVAAQLREKARLLRESREAVLQELPGSEGACAELLRVVEGAVGAEAPAASSPLEAAALLVAEDLCVHLPGPDGRLRLAAACVCFPSRWVLAEKMGQPVAGIHDPVPGYADAIGRPVDQLMERLPHDRLLWRLGGSILDDPALFQPRRATLSPARVPDDVWLRVERQTLRRLPESGAVVFTIRTFVDPLSCLTSSPAACADAAAWVRGLTPEMTAYKSLEGMREPLLAWLDEQALTASGPPAAG</sequence>
<dbReference type="Proteomes" id="UP000293638">
    <property type="component" value="Unassembled WGS sequence"/>
</dbReference>
<comment type="caution">
    <text evidence="1">The sequence shown here is derived from an EMBL/GenBank/DDBJ whole genome shotgun (WGS) entry which is preliminary data.</text>
</comment>
<dbReference type="EMBL" id="SGXD01000001">
    <property type="protein sequence ID" value="RZS90831.1"/>
    <property type="molecule type" value="Genomic_DNA"/>
</dbReference>
<evidence type="ECO:0000313" key="2">
    <source>
        <dbReference type="Proteomes" id="UP000293638"/>
    </source>
</evidence>
<dbReference type="AlphaFoldDB" id="A0A4Q7NUG6"/>
<keyword evidence="2" id="KW-1185">Reference proteome</keyword>